<dbReference type="InterPro" id="IPR029063">
    <property type="entry name" value="SAM-dependent_MTases_sf"/>
</dbReference>
<evidence type="ECO:0000313" key="9">
    <source>
        <dbReference type="Proteomes" id="UP000078046"/>
    </source>
</evidence>
<organism evidence="8 9">
    <name type="scientific">Intoshia linei</name>
    <dbReference type="NCBI Taxonomy" id="1819745"/>
    <lineage>
        <taxon>Eukaryota</taxon>
        <taxon>Metazoa</taxon>
        <taxon>Spiralia</taxon>
        <taxon>Lophotrochozoa</taxon>
        <taxon>Mesozoa</taxon>
        <taxon>Orthonectida</taxon>
        <taxon>Rhopaluridae</taxon>
        <taxon>Intoshia</taxon>
    </lineage>
</organism>
<sequence length="117" mass="13469">MLKLFKCVYFNFGLIGKLQVVNLSNSSKIWLKRQNKDPFVIKAKHENYRCRSAFKLVEIIEKYKIIREGDFVIDCGGSPGSWAQVAAQYSHSTGVLNVAHRKFSTLKKIWCIKPENC</sequence>
<evidence type="ECO:0000256" key="3">
    <source>
        <dbReference type="ARBA" id="ARBA00022603"/>
    </source>
</evidence>
<accession>A0A177ASA5</accession>
<evidence type="ECO:0000256" key="6">
    <source>
        <dbReference type="ARBA" id="ARBA00041184"/>
    </source>
</evidence>
<gene>
    <name evidence="8" type="ORF">A3Q56_07411</name>
</gene>
<feature type="domain" description="Ribosomal RNA methyltransferase FtsJ" evidence="7">
    <location>
        <begin position="48"/>
        <end position="92"/>
    </location>
</feature>
<comment type="caution">
    <text evidence="8">The sequence shown here is derived from an EMBL/GenBank/DDBJ whole genome shotgun (WGS) entry which is preliminary data.</text>
</comment>
<name>A0A177ASA5_9BILA</name>
<keyword evidence="3" id="KW-0489">Methyltransferase</keyword>
<dbReference type="PANTHER" id="PTHR10920:SF18">
    <property type="entry name" value="RRNA METHYLTRANSFERASE 2, MITOCHONDRIAL"/>
    <property type="match status" value="1"/>
</dbReference>
<dbReference type="InterPro" id="IPR002877">
    <property type="entry name" value="RNA_MeTrfase_FtsJ_dom"/>
</dbReference>
<dbReference type="GO" id="GO:0008650">
    <property type="term" value="F:rRNA (uridine-2'-O-)-methyltransferase activity"/>
    <property type="evidence" value="ECO:0007669"/>
    <property type="project" value="TreeGrafter"/>
</dbReference>
<comment type="similarity">
    <text evidence="1">Belongs to the class I-like SAM-binding methyltransferase superfamily. RNA methyltransferase RlmE family.</text>
</comment>
<dbReference type="PANTHER" id="PTHR10920">
    <property type="entry name" value="RIBOSOMAL RNA METHYLTRANSFERASE"/>
    <property type="match status" value="1"/>
</dbReference>
<proteinExistence type="inferred from homology"/>
<evidence type="ECO:0000259" key="7">
    <source>
        <dbReference type="Pfam" id="PF01728"/>
    </source>
</evidence>
<keyword evidence="4" id="KW-0808">Transferase</keyword>
<keyword evidence="2" id="KW-0698">rRNA processing</keyword>
<dbReference type="SUPFAM" id="SSF53335">
    <property type="entry name" value="S-adenosyl-L-methionine-dependent methyltransferases"/>
    <property type="match status" value="1"/>
</dbReference>
<evidence type="ECO:0000256" key="4">
    <source>
        <dbReference type="ARBA" id="ARBA00022679"/>
    </source>
</evidence>
<dbReference type="AlphaFoldDB" id="A0A177ASA5"/>
<dbReference type="OrthoDB" id="20105at2759"/>
<evidence type="ECO:0000256" key="1">
    <source>
        <dbReference type="ARBA" id="ARBA00009258"/>
    </source>
</evidence>
<dbReference type="GO" id="GO:0005739">
    <property type="term" value="C:mitochondrion"/>
    <property type="evidence" value="ECO:0007669"/>
    <property type="project" value="TreeGrafter"/>
</dbReference>
<dbReference type="InterPro" id="IPR050082">
    <property type="entry name" value="RNA_methyltr_RlmE"/>
</dbReference>
<keyword evidence="5" id="KW-0949">S-adenosyl-L-methionine</keyword>
<dbReference type="EMBL" id="LWCA01001560">
    <property type="protein sequence ID" value="OAF64878.1"/>
    <property type="molecule type" value="Genomic_DNA"/>
</dbReference>
<keyword evidence="9" id="KW-1185">Reference proteome</keyword>
<protein>
    <recommendedName>
        <fullName evidence="6">rRNA methyltransferase 2, mitochondrial</fullName>
    </recommendedName>
</protein>
<dbReference type="Pfam" id="PF01728">
    <property type="entry name" value="FtsJ"/>
    <property type="match status" value="1"/>
</dbReference>
<evidence type="ECO:0000256" key="2">
    <source>
        <dbReference type="ARBA" id="ARBA00022552"/>
    </source>
</evidence>
<reference evidence="8 9" key="1">
    <citation type="submission" date="2016-04" db="EMBL/GenBank/DDBJ databases">
        <title>The genome of Intoshia linei affirms orthonectids as highly simplified spiralians.</title>
        <authorList>
            <person name="Mikhailov K.V."/>
            <person name="Slusarev G.S."/>
            <person name="Nikitin M.A."/>
            <person name="Logacheva M.D."/>
            <person name="Penin A."/>
            <person name="Aleoshin V."/>
            <person name="Panchin Y.V."/>
        </authorList>
    </citation>
    <scope>NUCLEOTIDE SEQUENCE [LARGE SCALE GENOMIC DNA]</scope>
    <source>
        <strain evidence="8">Intl2013</strain>
        <tissue evidence="8">Whole animal</tissue>
    </source>
</reference>
<dbReference type="Proteomes" id="UP000078046">
    <property type="component" value="Unassembled WGS sequence"/>
</dbReference>
<evidence type="ECO:0000313" key="8">
    <source>
        <dbReference type="EMBL" id="OAF64878.1"/>
    </source>
</evidence>
<evidence type="ECO:0000256" key="5">
    <source>
        <dbReference type="ARBA" id="ARBA00022691"/>
    </source>
</evidence>
<dbReference type="Gene3D" id="3.40.50.150">
    <property type="entry name" value="Vaccinia Virus protein VP39"/>
    <property type="match status" value="1"/>
</dbReference>